<feature type="chain" id="PRO_5036882578" evidence="2">
    <location>
        <begin position="23"/>
        <end position="454"/>
    </location>
</feature>
<gene>
    <name evidence="4" type="ORF">JIN87_23450</name>
</gene>
<keyword evidence="4" id="KW-0378">Hydrolase</keyword>
<dbReference type="EMBL" id="JAENIL010000060">
    <property type="protein sequence ID" value="MBK1879860.1"/>
    <property type="molecule type" value="Genomic_DNA"/>
</dbReference>
<dbReference type="InterPro" id="IPR017850">
    <property type="entry name" value="Alkaline_phosphatase_core_sf"/>
</dbReference>
<organism evidence="4 5">
    <name type="scientific">Pelagicoccus mobilis</name>
    <dbReference type="NCBI Taxonomy" id="415221"/>
    <lineage>
        <taxon>Bacteria</taxon>
        <taxon>Pseudomonadati</taxon>
        <taxon>Verrucomicrobiota</taxon>
        <taxon>Opitutia</taxon>
        <taxon>Puniceicoccales</taxon>
        <taxon>Pelagicoccaceae</taxon>
        <taxon>Pelagicoccus</taxon>
    </lineage>
</organism>
<accession>A0A934VTA2</accession>
<reference evidence="4" key="1">
    <citation type="submission" date="2021-01" db="EMBL/GenBank/DDBJ databases">
        <title>Modified the classification status of verrucomicrobia.</title>
        <authorList>
            <person name="Feng X."/>
        </authorList>
    </citation>
    <scope>NUCLEOTIDE SEQUENCE</scope>
    <source>
        <strain evidence="4">KCTC 13126</strain>
    </source>
</reference>
<proteinExistence type="inferred from homology"/>
<dbReference type="Pfam" id="PF00884">
    <property type="entry name" value="Sulfatase"/>
    <property type="match status" value="1"/>
</dbReference>
<dbReference type="InterPro" id="IPR000917">
    <property type="entry name" value="Sulfatase_N"/>
</dbReference>
<dbReference type="GO" id="GO:0004065">
    <property type="term" value="F:arylsulfatase activity"/>
    <property type="evidence" value="ECO:0007669"/>
    <property type="project" value="TreeGrafter"/>
</dbReference>
<dbReference type="InterPro" id="IPR050738">
    <property type="entry name" value="Sulfatase"/>
</dbReference>
<dbReference type="AlphaFoldDB" id="A0A934VTA2"/>
<keyword evidence="5" id="KW-1185">Reference proteome</keyword>
<dbReference type="SUPFAM" id="SSF53649">
    <property type="entry name" value="Alkaline phosphatase-like"/>
    <property type="match status" value="1"/>
</dbReference>
<evidence type="ECO:0000256" key="2">
    <source>
        <dbReference type="SAM" id="SignalP"/>
    </source>
</evidence>
<dbReference type="Proteomes" id="UP000617628">
    <property type="component" value="Unassembled WGS sequence"/>
</dbReference>
<feature type="domain" description="Sulfatase N-terminal" evidence="3">
    <location>
        <begin position="27"/>
        <end position="358"/>
    </location>
</feature>
<evidence type="ECO:0000256" key="1">
    <source>
        <dbReference type="ARBA" id="ARBA00008779"/>
    </source>
</evidence>
<evidence type="ECO:0000259" key="3">
    <source>
        <dbReference type="Pfam" id="PF00884"/>
    </source>
</evidence>
<name>A0A934VTA2_9BACT</name>
<keyword evidence="2" id="KW-0732">Signal</keyword>
<dbReference type="RefSeq" id="WP_200358146.1">
    <property type="nucleotide sequence ID" value="NZ_JAENIL010000060.1"/>
</dbReference>
<dbReference type="PANTHER" id="PTHR42693:SF33">
    <property type="entry name" value="ARYLSULFATASE"/>
    <property type="match status" value="1"/>
</dbReference>
<evidence type="ECO:0000313" key="4">
    <source>
        <dbReference type="EMBL" id="MBK1879860.1"/>
    </source>
</evidence>
<evidence type="ECO:0000313" key="5">
    <source>
        <dbReference type="Proteomes" id="UP000617628"/>
    </source>
</evidence>
<dbReference type="Gene3D" id="3.40.720.10">
    <property type="entry name" value="Alkaline Phosphatase, subunit A"/>
    <property type="match status" value="1"/>
</dbReference>
<sequence length="454" mass="50962">MRVAKLILTGLVSLSVSVVAFAKAEKPNIIFILADDLGYGDLGVTGHPYAMSPNLDRLASEGLRIENAYVSGAWCSPSRAALMGGVYPAREFNVTHTLDYNKPSMTSVLKDAGYTTAHYGKWHIGPKREGPTPDMYGIDEAFITNGTGPTWPKEARKDPHYREKTTPHYVDLTIDFMERHQDKPFFVNLWVYPTHSYINPTKEQLAVYKDLEVEINDFENPLQREFLEFVSQHGDIQDAMRAYCADVTALDTEMGRLFDALDELGLTENTIVIFTSDNGPGPIGTEESIIRRYGERPTLLNNVGSSGPFRDRKISLNDGGTRVPFIVRWPAKIAAGRFDQSTLFGGVDLMPTLASIAGAEVPKNIDGEDLSQRLVTGEGKNRSLPLYWNDRPGWSTMRDKQWKAHLQKGEFRLFDIIKDPSESSDVSKQNPEVSDKYLRALRKWEAVLPKQKKK</sequence>
<comment type="similarity">
    <text evidence="1">Belongs to the sulfatase family.</text>
</comment>
<feature type="signal peptide" evidence="2">
    <location>
        <begin position="1"/>
        <end position="22"/>
    </location>
</feature>
<protein>
    <submittedName>
        <fullName evidence="4">Sulfatase-like hydrolase/transferase</fullName>
    </submittedName>
</protein>
<dbReference type="Gene3D" id="3.30.1120.10">
    <property type="match status" value="1"/>
</dbReference>
<dbReference type="PANTHER" id="PTHR42693">
    <property type="entry name" value="ARYLSULFATASE FAMILY MEMBER"/>
    <property type="match status" value="1"/>
</dbReference>
<comment type="caution">
    <text evidence="4">The sequence shown here is derived from an EMBL/GenBank/DDBJ whole genome shotgun (WGS) entry which is preliminary data.</text>
</comment>